<accession>A0AAJ7PRS1</accession>
<keyword evidence="2 4" id="KW-0812">Transmembrane</keyword>
<dbReference type="Proteomes" id="UP000694890">
    <property type="component" value="Linkage group LG12"/>
</dbReference>
<dbReference type="GeneID" id="108886493"/>
<evidence type="ECO:0000256" key="1">
    <source>
        <dbReference type="SAM" id="MobiDB-lite"/>
    </source>
</evidence>
<dbReference type="InterPro" id="IPR027947">
    <property type="entry name" value="TMEM240"/>
</dbReference>
<protein>
    <submittedName>
        <fullName evidence="4 5">Transmembrane protein 240</fullName>
    </submittedName>
</protein>
<dbReference type="RefSeq" id="XP_018536893.1">
    <property type="nucleotide sequence ID" value="XM_018681377.2"/>
</dbReference>
<dbReference type="AlphaFoldDB" id="A0AAJ7PRS1"/>
<feature type="region of interest" description="Disordered" evidence="1">
    <location>
        <begin position="113"/>
        <end position="139"/>
    </location>
</feature>
<dbReference type="KEGG" id="lcf:108886493"/>
<evidence type="ECO:0000313" key="4">
    <source>
        <dbReference type="RefSeq" id="XP_018536893.1"/>
    </source>
</evidence>
<feature type="compositionally biased region" description="Polar residues" evidence="1">
    <location>
        <begin position="118"/>
        <end position="130"/>
    </location>
</feature>
<gene>
    <name evidence="4 5" type="primary">LOC108886493</name>
</gene>
<keyword evidence="2" id="KW-1133">Transmembrane helix</keyword>
<proteinExistence type="predicted"/>
<dbReference type="RefSeq" id="XP_018536894.1">
    <property type="nucleotide sequence ID" value="XM_018681378.2"/>
</dbReference>
<organism evidence="3 5">
    <name type="scientific">Lates calcarifer</name>
    <name type="common">Barramundi</name>
    <name type="synonym">Holocentrus calcarifer</name>
    <dbReference type="NCBI Taxonomy" id="8187"/>
    <lineage>
        <taxon>Eukaryota</taxon>
        <taxon>Metazoa</taxon>
        <taxon>Chordata</taxon>
        <taxon>Craniata</taxon>
        <taxon>Vertebrata</taxon>
        <taxon>Euteleostomi</taxon>
        <taxon>Actinopterygii</taxon>
        <taxon>Neopterygii</taxon>
        <taxon>Teleostei</taxon>
        <taxon>Neoteleostei</taxon>
        <taxon>Acanthomorphata</taxon>
        <taxon>Carangaria</taxon>
        <taxon>Carangaria incertae sedis</taxon>
        <taxon>Centropomidae</taxon>
        <taxon>Lates</taxon>
    </lineage>
</organism>
<dbReference type="PANTHER" id="PTHR28666">
    <property type="entry name" value="TRANSMEMBRANE PROTEIN 240"/>
    <property type="match status" value="1"/>
</dbReference>
<evidence type="ECO:0000256" key="2">
    <source>
        <dbReference type="SAM" id="Phobius"/>
    </source>
</evidence>
<dbReference type="Pfam" id="PF15207">
    <property type="entry name" value="TMEM240"/>
    <property type="match status" value="1"/>
</dbReference>
<keyword evidence="2" id="KW-0472">Membrane</keyword>
<sequence>MNALLDRLHNFILPLMHGEDHVCACTCGRHQAYHVIPYHGAEGTVDTRENYFISNTMTQQEIDVITGLLLGVCISWFLLWLDSVWCSWLKYKRADQQNGVGFLSRMLKFRNTKDSSRQVHPTRSGVQGQDGTHEASCVS</sequence>
<evidence type="ECO:0000313" key="3">
    <source>
        <dbReference type="Proteomes" id="UP000694890"/>
    </source>
</evidence>
<feature type="transmembrane region" description="Helical" evidence="2">
    <location>
        <begin position="64"/>
        <end position="85"/>
    </location>
</feature>
<evidence type="ECO:0000313" key="5">
    <source>
        <dbReference type="RefSeq" id="XP_018536894.1"/>
    </source>
</evidence>
<dbReference type="PANTHER" id="PTHR28666:SF1">
    <property type="entry name" value="TRANSMEMBRANE PROTEIN 240"/>
    <property type="match status" value="1"/>
</dbReference>
<name>A0AAJ7PRS1_LATCA</name>
<reference evidence="4 5" key="1">
    <citation type="submission" date="2025-04" db="UniProtKB">
        <authorList>
            <consortium name="RefSeq"/>
        </authorList>
    </citation>
    <scope>IDENTIFICATION</scope>
    <source>
        <tissue evidence="4 5">Brain</tissue>
    </source>
</reference>